<dbReference type="Pfam" id="PF25881">
    <property type="entry name" value="HH_YBHG"/>
    <property type="match status" value="1"/>
</dbReference>
<dbReference type="RefSeq" id="WP_004513915.1">
    <property type="nucleotide sequence ID" value="NC_007517.1"/>
</dbReference>
<dbReference type="STRING" id="269799.Gmet_3464"/>
<evidence type="ECO:0000259" key="4">
    <source>
        <dbReference type="Pfam" id="PF25881"/>
    </source>
</evidence>
<proteinExistence type="inferred from homology"/>
<dbReference type="EMBL" id="CP000148">
    <property type="protein sequence ID" value="ABB33673.1"/>
    <property type="molecule type" value="Genomic_DNA"/>
</dbReference>
<name>Q39Q01_GEOMG</name>
<dbReference type="GO" id="GO:0030313">
    <property type="term" value="C:cell envelope"/>
    <property type="evidence" value="ECO:0007669"/>
    <property type="project" value="UniProtKB-SubCell"/>
</dbReference>
<dbReference type="Gene3D" id="2.40.30.170">
    <property type="match status" value="1"/>
</dbReference>
<feature type="domain" description="YbhG-like alpha-helical hairpin" evidence="4">
    <location>
        <begin position="82"/>
        <end position="201"/>
    </location>
</feature>
<comment type="subcellular location">
    <subcellularLocation>
        <location evidence="1">Cell envelope</location>
    </subcellularLocation>
</comment>
<sequence length="335" mass="36757">MKRKLILLILVVVIAGVAAFFLLNRKKDDTGILLSSGNVEVTEVDLGFKVPGRVERLLTDEGRKVVAGEAVAVLDRSELLRQMEAQRAVIDASSARLLELQHGSRPQEKRSARAMVASASADLEKAVKDLERAETLFRNGAIAAQQRDVAKRSFEVAKAQQDHAVQNESLVKEGPRLETIRATEAQVRQAGAQLGVYREQLADMELKTPVKGVVLRKNVEAGETVTAGTPIFTVGELEHPWVKIYVKEDKLGLVKLGQKAEVTVDTYPGRKFAGVVTYISSEAEFTPKNVQTQEERVKLVFGVKVSVDNPNQELKPGMPADVRIVTGDRESGTRK</sequence>
<dbReference type="PANTHER" id="PTHR32347:SF23">
    <property type="entry name" value="BLL5650 PROTEIN"/>
    <property type="match status" value="1"/>
</dbReference>
<dbReference type="Gene3D" id="1.10.287.470">
    <property type="entry name" value="Helix hairpin bin"/>
    <property type="match status" value="1"/>
</dbReference>
<evidence type="ECO:0000313" key="7">
    <source>
        <dbReference type="Proteomes" id="UP000007073"/>
    </source>
</evidence>
<dbReference type="SUPFAM" id="SSF111369">
    <property type="entry name" value="HlyD-like secretion proteins"/>
    <property type="match status" value="1"/>
</dbReference>
<reference evidence="6 7" key="1">
    <citation type="submission" date="2005-10" db="EMBL/GenBank/DDBJ databases">
        <title>Complete sequence of Geobacter metallireducens GS-15.</title>
        <authorList>
            <consortium name="US DOE Joint Genome Institute"/>
            <person name="Copeland A."/>
            <person name="Lucas S."/>
            <person name="Lapidus A."/>
            <person name="Barry K."/>
            <person name="Detter J.C."/>
            <person name="Glavina T."/>
            <person name="Hammon N."/>
            <person name="Israni S."/>
            <person name="Pitluck S."/>
            <person name="Di Bartolo G."/>
            <person name="Chain P."/>
            <person name="Schmutz J."/>
            <person name="Larimer F."/>
            <person name="Land M."/>
            <person name="Kyrpides N."/>
            <person name="Ivanova N."/>
            <person name="Richardson P."/>
        </authorList>
    </citation>
    <scope>NUCLEOTIDE SEQUENCE [LARGE SCALE GENOMIC DNA]</scope>
    <source>
        <strain evidence="7">ATCC 53774 / DSM 7210 / GS-15</strain>
    </source>
</reference>
<dbReference type="Proteomes" id="UP000007073">
    <property type="component" value="Chromosome"/>
</dbReference>
<dbReference type="AlphaFoldDB" id="Q39Q01"/>
<keyword evidence="3" id="KW-0175">Coiled coil</keyword>
<evidence type="ECO:0000259" key="5">
    <source>
        <dbReference type="Pfam" id="PF25954"/>
    </source>
</evidence>
<dbReference type="PANTHER" id="PTHR32347">
    <property type="entry name" value="EFFLUX SYSTEM COMPONENT YKNX-RELATED"/>
    <property type="match status" value="1"/>
</dbReference>
<comment type="similarity">
    <text evidence="2">Belongs to the membrane fusion protein (MFP) (TC 8.A.1) family.</text>
</comment>
<dbReference type="eggNOG" id="COG1566">
    <property type="taxonomic scope" value="Bacteria"/>
</dbReference>
<dbReference type="FunFam" id="2.40.30.170:FF:000010">
    <property type="entry name" value="Efflux RND transporter periplasmic adaptor subunit"/>
    <property type="match status" value="1"/>
</dbReference>
<dbReference type="KEGG" id="gme:Gmet_3464"/>
<dbReference type="InterPro" id="IPR059052">
    <property type="entry name" value="HH_YbhG-like"/>
</dbReference>
<dbReference type="Pfam" id="PF25954">
    <property type="entry name" value="Beta-barrel_RND_2"/>
    <property type="match status" value="1"/>
</dbReference>
<dbReference type="HOGENOM" id="CLU_018816_6_3_7"/>
<evidence type="ECO:0000256" key="3">
    <source>
        <dbReference type="ARBA" id="ARBA00023054"/>
    </source>
</evidence>
<evidence type="ECO:0000256" key="1">
    <source>
        <dbReference type="ARBA" id="ARBA00004196"/>
    </source>
</evidence>
<dbReference type="Gene3D" id="2.40.50.100">
    <property type="match status" value="1"/>
</dbReference>
<evidence type="ECO:0000256" key="2">
    <source>
        <dbReference type="ARBA" id="ARBA00009477"/>
    </source>
</evidence>
<dbReference type="InterPro" id="IPR050465">
    <property type="entry name" value="UPF0194_transport"/>
</dbReference>
<keyword evidence="7" id="KW-1185">Reference proteome</keyword>
<evidence type="ECO:0000313" key="6">
    <source>
        <dbReference type="EMBL" id="ABB33673.1"/>
    </source>
</evidence>
<dbReference type="InterPro" id="IPR058792">
    <property type="entry name" value="Beta-barrel_RND_2"/>
</dbReference>
<accession>Q39Q01</accession>
<organism evidence="6 7">
    <name type="scientific">Geobacter metallireducens (strain ATCC 53774 / DSM 7210 / GS-15)</name>
    <dbReference type="NCBI Taxonomy" id="269799"/>
    <lineage>
        <taxon>Bacteria</taxon>
        <taxon>Pseudomonadati</taxon>
        <taxon>Thermodesulfobacteriota</taxon>
        <taxon>Desulfuromonadia</taxon>
        <taxon>Geobacterales</taxon>
        <taxon>Geobacteraceae</taxon>
        <taxon>Geobacter</taxon>
    </lineage>
</organism>
<reference evidence="6 7" key="2">
    <citation type="journal article" date="2009" name="BMC Microbiol.">
        <title>The genome sequence of Geobacter metallireducens: features of metabolism, physiology and regulation common and dissimilar to Geobacter sulfurreducens.</title>
        <authorList>
            <person name="Aklujkar M."/>
            <person name="Krushkal J."/>
            <person name="DiBartolo G."/>
            <person name="Lapidus A."/>
            <person name="Land M.L."/>
            <person name="Lovley D.R."/>
        </authorList>
    </citation>
    <scope>NUCLEOTIDE SEQUENCE [LARGE SCALE GENOMIC DNA]</scope>
    <source>
        <strain evidence="7">ATCC 53774 / DSM 7210 / GS-15</strain>
    </source>
</reference>
<protein>
    <submittedName>
        <fullName evidence="6">Efflux pump, RND family, membrane fusion protein</fullName>
    </submittedName>
</protein>
<feature type="domain" description="CusB-like beta-barrel" evidence="5">
    <location>
        <begin position="241"/>
        <end position="325"/>
    </location>
</feature>
<gene>
    <name evidence="6" type="primary">ybhG-2</name>
    <name evidence="6" type="ordered locus">Gmet_3464</name>
</gene>